<name>A0A5E4X5M0_9BURK</name>
<feature type="region of interest" description="Disordered" evidence="1">
    <location>
        <begin position="139"/>
        <end position="173"/>
    </location>
</feature>
<evidence type="ECO:0000313" key="3">
    <source>
        <dbReference type="Proteomes" id="UP000382577"/>
    </source>
</evidence>
<evidence type="ECO:0000313" key="2">
    <source>
        <dbReference type="EMBL" id="VVE31532.1"/>
    </source>
</evidence>
<dbReference type="AlphaFoldDB" id="A0A5E4X5M0"/>
<proteinExistence type="predicted"/>
<evidence type="ECO:0000256" key="1">
    <source>
        <dbReference type="SAM" id="MobiDB-lite"/>
    </source>
</evidence>
<organism evidence="2 3">
    <name type="scientific">Pandoraea fibrosis</name>
    <dbReference type="NCBI Taxonomy" id="1891094"/>
    <lineage>
        <taxon>Bacteria</taxon>
        <taxon>Pseudomonadati</taxon>
        <taxon>Pseudomonadota</taxon>
        <taxon>Betaproteobacteria</taxon>
        <taxon>Burkholderiales</taxon>
        <taxon>Burkholderiaceae</taxon>
        <taxon>Pandoraea</taxon>
    </lineage>
</organism>
<dbReference type="Proteomes" id="UP000382577">
    <property type="component" value="Unassembled WGS sequence"/>
</dbReference>
<protein>
    <submittedName>
        <fullName evidence="2">Uncharacterized protein</fullName>
    </submittedName>
</protein>
<sequence length="191" mass="20479">MSPLIDRSPAALTRRSSRACSLPPIRSCPAAFSTNAPRLAVTCPSRLTPTPASVPISRIFPAYMPPSRERSSANAGAVPDDAWRSQISNDAASMSFRPAMTSNCCACTAALTSTARASRAACSRLPAFRPAPVMRRWPSVTRKASREPLPPNTGMPVVRTPRDVLTKPQPSQVRPLGLLIMTSARRPATSR</sequence>
<gene>
    <name evidence="2" type="ORF">PFI31113_03637</name>
</gene>
<accession>A0A5E4X5M0</accession>
<reference evidence="2 3" key="1">
    <citation type="submission" date="2019-08" db="EMBL/GenBank/DDBJ databases">
        <authorList>
            <person name="Peeters C."/>
        </authorList>
    </citation>
    <scope>NUCLEOTIDE SEQUENCE [LARGE SCALE GENOMIC DNA]</scope>
    <source>
        <strain evidence="2 3">LMG 31113</strain>
    </source>
</reference>
<dbReference type="EMBL" id="CABPRW010000008">
    <property type="protein sequence ID" value="VVE31532.1"/>
    <property type="molecule type" value="Genomic_DNA"/>
</dbReference>